<evidence type="ECO:0008006" key="4">
    <source>
        <dbReference type="Google" id="ProtNLM"/>
    </source>
</evidence>
<dbReference type="Proteomes" id="UP001501303">
    <property type="component" value="Unassembled WGS sequence"/>
</dbReference>
<protein>
    <recommendedName>
        <fullName evidence="4">Secreted protein</fullName>
    </recommendedName>
</protein>
<evidence type="ECO:0000313" key="2">
    <source>
        <dbReference type="EMBL" id="GAA1916210.1"/>
    </source>
</evidence>
<proteinExistence type="predicted"/>
<evidence type="ECO:0000313" key="3">
    <source>
        <dbReference type="Proteomes" id="UP001501303"/>
    </source>
</evidence>
<feature type="region of interest" description="Disordered" evidence="1">
    <location>
        <begin position="24"/>
        <end position="69"/>
    </location>
</feature>
<evidence type="ECO:0000256" key="1">
    <source>
        <dbReference type="SAM" id="MobiDB-lite"/>
    </source>
</evidence>
<name>A0ABP5AN52_9ACTN</name>
<dbReference type="PROSITE" id="PS51257">
    <property type="entry name" value="PROKAR_LIPOPROTEIN"/>
    <property type="match status" value="1"/>
</dbReference>
<reference evidence="3" key="1">
    <citation type="journal article" date="2019" name="Int. J. Syst. Evol. Microbiol.">
        <title>The Global Catalogue of Microorganisms (GCM) 10K type strain sequencing project: providing services to taxonomists for standard genome sequencing and annotation.</title>
        <authorList>
            <consortium name="The Broad Institute Genomics Platform"/>
            <consortium name="The Broad Institute Genome Sequencing Center for Infectious Disease"/>
            <person name="Wu L."/>
            <person name="Ma J."/>
        </authorList>
    </citation>
    <scope>NUCLEOTIDE SEQUENCE [LARGE SCALE GENOMIC DNA]</scope>
    <source>
        <strain evidence="3">JCM 13581</strain>
    </source>
</reference>
<organism evidence="2 3">
    <name type="scientific">Streptomyces sodiiphilus</name>
    <dbReference type="NCBI Taxonomy" id="226217"/>
    <lineage>
        <taxon>Bacteria</taxon>
        <taxon>Bacillati</taxon>
        <taxon>Actinomycetota</taxon>
        <taxon>Actinomycetes</taxon>
        <taxon>Kitasatosporales</taxon>
        <taxon>Streptomycetaceae</taxon>
        <taxon>Streptomyces</taxon>
    </lineage>
</organism>
<accession>A0ABP5AN52</accession>
<dbReference type="EMBL" id="BAAAMJ010000027">
    <property type="protein sequence ID" value="GAA1916210.1"/>
    <property type="molecule type" value="Genomic_DNA"/>
</dbReference>
<comment type="caution">
    <text evidence="2">The sequence shown here is derived from an EMBL/GenBank/DDBJ whole genome shotgun (WGS) entry which is preliminary data.</text>
</comment>
<gene>
    <name evidence="2" type="ORF">GCM10009716_26850</name>
</gene>
<feature type="compositionally biased region" description="Acidic residues" evidence="1">
    <location>
        <begin position="45"/>
        <end position="57"/>
    </location>
</feature>
<keyword evidence="3" id="KW-1185">Reference proteome</keyword>
<sequence length="176" mass="17902">MRKAVRLAAPAVVAAAALILSGCGSDNGDNGDGVEGQETRQPADDTTEETDGGDDATDGPAEGLDGLWLSQGDDDENVLIITGGSATFFLPDGADMCSGEVADEGETARLTLECAMGSTEWTYAVATADGDSMEVAWDNGATQDYARIPDLEGLEDLDFGDIGDLGGIGGSAETDS</sequence>
<dbReference type="RefSeq" id="WP_344261882.1">
    <property type="nucleotide sequence ID" value="NZ_BAAAMJ010000027.1"/>
</dbReference>